<protein>
    <recommendedName>
        <fullName evidence="9">Amino acid transporter transmembrane domain-containing protein</fullName>
    </recommendedName>
</protein>
<feature type="transmembrane region" description="Helical" evidence="8">
    <location>
        <begin position="247"/>
        <end position="263"/>
    </location>
</feature>
<keyword evidence="5 8" id="KW-1133">Transmembrane helix</keyword>
<feature type="transmembrane region" description="Helical" evidence="8">
    <location>
        <begin position="496"/>
        <end position="518"/>
    </location>
</feature>
<evidence type="ECO:0000256" key="4">
    <source>
        <dbReference type="ARBA" id="ARBA00022970"/>
    </source>
</evidence>
<feature type="transmembrane region" description="Helical" evidence="8">
    <location>
        <begin position="343"/>
        <end position="363"/>
    </location>
</feature>
<evidence type="ECO:0000256" key="7">
    <source>
        <dbReference type="SAM" id="MobiDB-lite"/>
    </source>
</evidence>
<feature type="domain" description="Amino acid transporter transmembrane" evidence="9">
    <location>
        <begin position="126"/>
        <end position="518"/>
    </location>
</feature>
<feature type="transmembrane region" description="Helical" evidence="8">
    <location>
        <begin position="450"/>
        <end position="476"/>
    </location>
</feature>
<dbReference type="PANTHER" id="PTHR22950">
    <property type="entry name" value="AMINO ACID TRANSPORTER"/>
    <property type="match status" value="1"/>
</dbReference>
<evidence type="ECO:0000256" key="5">
    <source>
        <dbReference type="ARBA" id="ARBA00022989"/>
    </source>
</evidence>
<feature type="transmembrane region" description="Helical" evidence="8">
    <location>
        <begin position="383"/>
        <end position="402"/>
    </location>
</feature>
<dbReference type="Pfam" id="PF01490">
    <property type="entry name" value="Aa_trans"/>
    <property type="match status" value="1"/>
</dbReference>
<evidence type="ECO:0000256" key="6">
    <source>
        <dbReference type="ARBA" id="ARBA00023136"/>
    </source>
</evidence>
<keyword evidence="4" id="KW-0029">Amino-acid transport</keyword>
<dbReference type="GO" id="GO:0015179">
    <property type="term" value="F:L-amino acid transmembrane transporter activity"/>
    <property type="evidence" value="ECO:0007669"/>
    <property type="project" value="TreeGrafter"/>
</dbReference>
<evidence type="ECO:0000256" key="3">
    <source>
        <dbReference type="ARBA" id="ARBA00022692"/>
    </source>
</evidence>
<evidence type="ECO:0000256" key="2">
    <source>
        <dbReference type="ARBA" id="ARBA00022448"/>
    </source>
</evidence>
<evidence type="ECO:0000256" key="8">
    <source>
        <dbReference type="SAM" id="Phobius"/>
    </source>
</evidence>
<accession>A0A6T6S331</accession>
<dbReference type="EMBL" id="HBEM01002121">
    <property type="protein sequence ID" value="CAD8431115.1"/>
    <property type="molecule type" value="Transcribed_RNA"/>
</dbReference>
<keyword evidence="2" id="KW-0813">Transport</keyword>
<evidence type="ECO:0000259" key="9">
    <source>
        <dbReference type="Pfam" id="PF01490"/>
    </source>
</evidence>
<dbReference type="AlphaFoldDB" id="A0A6T6S331"/>
<evidence type="ECO:0000313" key="10">
    <source>
        <dbReference type="EMBL" id="CAD8431115.1"/>
    </source>
</evidence>
<dbReference type="PANTHER" id="PTHR22950:SF692">
    <property type="entry name" value="TRANSMEMBRANE AMINO ACID TRANSPORTER FAMILY PROTEIN"/>
    <property type="match status" value="1"/>
</dbReference>
<feature type="transmembrane region" description="Helical" evidence="8">
    <location>
        <begin position="270"/>
        <end position="289"/>
    </location>
</feature>
<sequence>MSSAPSAHRVPGDDGKPYGTFEKGDDIKYNDISTLERTGSFTVGMGLNPPINRYGLMTTRRHTRILNSPGMPFAAPLSSAASTPGFRGLTSSPPPPLGLPRTDSAFSSLLEASKTTVFLPTGECNLTMTVFNMANCLVGSGILGLPFSLAVGGWAGLLVMFLATIGTSYTGKIIGSCIEHLLIKYPNQGRDRYQDMAQLCCESRVLGKLFKYTINLSIVLELWGGACSRIILQGSNLNKVFPSVSEPFWMVVCTVLLLPSVFVGMEFLAYLSMLGLTSSFLLLGGILVAGVDRGIADDTVSVKWEGLPITFGIVLFSYSGHAVFPQIYRAMADKKGYNQAVDWAFYISFAFYGAMAAGGYLCWGEKVLDQVTLNLPEGVAADSVVLLVVVNTMLSYPLIMTAPIEATEDFMGVNQLRMRSPCLAALSTVVIRSVLVLGTLVVALTVSNFALIATFIGAVFTMSVSLIFPCIIYLKLLHYGLPDKLRDKKGLGCAEILWNIFLILVGIAGMITGVWQGILQLV</sequence>
<name>A0A6T6S331_9EUKA</name>
<gene>
    <name evidence="10" type="ORF">LAMO00422_LOCUS1521</name>
    <name evidence="11" type="ORF">LAMO00422_LOCUS1522</name>
</gene>
<feature type="region of interest" description="Disordered" evidence="7">
    <location>
        <begin position="1"/>
        <end position="23"/>
    </location>
</feature>
<keyword evidence="3 8" id="KW-0812">Transmembrane</keyword>
<evidence type="ECO:0000256" key="1">
    <source>
        <dbReference type="ARBA" id="ARBA00004141"/>
    </source>
</evidence>
<evidence type="ECO:0000313" key="11">
    <source>
        <dbReference type="EMBL" id="CAD8431116.1"/>
    </source>
</evidence>
<feature type="transmembrane region" description="Helical" evidence="8">
    <location>
        <begin position="309"/>
        <end position="331"/>
    </location>
</feature>
<reference evidence="11" key="1">
    <citation type="submission" date="2021-01" db="EMBL/GenBank/DDBJ databases">
        <authorList>
            <person name="Corre E."/>
            <person name="Pelletier E."/>
            <person name="Niang G."/>
            <person name="Scheremetjew M."/>
            <person name="Finn R."/>
            <person name="Kale V."/>
            <person name="Holt S."/>
            <person name="Cochrane G."/>
            <person name="Meng A."/>
            <person name="Brown T."/>
            <person name="Cohen L."/>
        </authorList>
    </citation>
    <scope>NUCLEOTIDE SEQUENCE</scope>
    <source>
        <strain evidence="11">CCMP2058</strain>
    </source>
</reference>
<dbReference type="GO" id="GO:0005774">
    <property type="term" value="C:vacuolar membrane"/>
    <property type="evidence" value="ECO:0007669"/>
    <property type="project" value="TreeGrafter"/>
</dbReference>
<keyword evidence="6 8" id="KW-0472">Membrane</keyword>
<dbReference type="EMBL" id="HBEM01002122">
    <property type="protein sequence ID" value="CAD8431116.1"/>
    <property type="molecule type" value="Transcribed_RNA"/>
</dbReference>
<feature type="transmembrane region" description="Helical" evidence="8">
    <location>
        <begin position="137"/>
        <end position="163"/>
    </location>
</feature>
<dbReference type="InterPro" id="IPR013057">
    <property type="entry name" value="AA_transpt_TM"/>
</dbReference>
<comment type="subcellular location">
    <subcellularLocation>
        <location evidence="1">Membrane</location>
        <topology evidence="1">Multi-pass membrane protein</topology>
    </subcellularLocation>
</comment>
<organism evidence="11">
    <name type="scientific">Amorphochlora amoebiformis</name>
    <dbReference type="NCBI Taxonomy" id="1561963"/>
    <lineage>
        <taxon>Eukaryota</taxon>
        <taxon>Sar</taxon>
        <taxon>Rhizaria</taxon>
        <taxon>Cercozoa</taxon>
        <taxon>Chlorarachniophyceae</taxon>
        <taxon>Amorphochlora</taxon>
    </lineage>
</organism>
<feature type="transmembrane region" description="Helical" evidence="8">
    <location>
        <begin position="423"/>
        <end position="444"/>
    </location>
</feature>
<proteinExistence type="predicted"/>
<feature type="compositionally biased region" description="Basic and acidic residues" evidence="7">
    <location>
        <begin position="10"/>
        <end position="23"/>
    </location>
</feature>